<organism evidence="6 7">
    <name type="scientific">Spodoptera exigua</name>
    <name type="common">Beet armyworm</name>
    <name type="synonym">Noctua fulgens</name>
    <dbReference type="NCBI Taxonomy" id="7107"/>
    <lineage>
        <taxon>Eukaryota</taxon>
        <taxon>Metazoa</taxon>
        <taxon>Ecdysozoa</taxon>
        <taxon>Arthropoda</taxon>
        <taxon>Hexapoda</taxon>
        <taxon>Insecta</taxon>
        <taxon>Pterygota</taxon>
        <taxon>Neoptera</taxon>
        <taxon>Endopterygota</taxon>
        <taxon>Lepidoptera</taxon>
        <taxon>Glossata</taxon>
        <taxon>Ditrysia</taxon>
        <taxon>Noctuoidea</taxon>
        <taxon>Noctuidae</taxon>
        <taxon>Amphipyrinae</taxon>
        <taxon>Spodoptera</taxon>
    </lineage>
</organism>
<evidence type="ECO:0000256" key="5">
    <source>
        <dbReference type="RuleBase" id="RU003690"/>
    </source>
</evidence>
<keyword evidence="1" id="KW-0326">Glycosidase</keyword>
<evidence type="ECO:0000313" key="6">
    <source>
        <dbReference type="EMBL" id="KAF9404376.1"/>
    </source>
</evidence>
<dbReference type="AlphaFoldDB" id="A0A835FZT4"/>
<dbReference type="GO" id="GO:0016052">
    <property type="term" value="P:carbohydrate catabolic process"/>
    <property type="evidence" value="ECO:0007669"/>
    <property type="project" value="TreeGrafter"/>
</dbReference>
<dbReference type="Gene3D" id="3.20.20.80">
    <property type="entry name" value="Glycosidases"/>
    <property type="match status" value="2"/>
</dbReference>
<name>A0A835FZT4_SPOEX</name>
<feature type="active site" description="Proton donor/acceptor" evidence="2">
    <location>
        <position position="236"/>
    </location>
</feature>
<dbReference type="PRINTS" id="PR00131">
    <property type="entry name" value="GLHYDRLASE1"/>
</dbReference>
<evidence type="ECO:0000256" key="3">
    <source>
        <dbReference type="PIRSR" id="PIRSR613078-2"/>
    </source>
</evidence>
<evidence type="ECO:0000313" key="7">
    <source>
        <dbReference type="Proteomes" id="UP000648187"/>
    </source>
</evidence>
<gene>
    <name evidence="6" type="ORF">HW555_014364</name>
</gene>
<dbReference type="InterPro" id="IPR017853">
    <property type="entry name" value="GH"/>
</dbReference>
<feature type="binding site" evidence="3">
    <location>
        <position position="208"/>
    </location>
    <ligand>
        <name>substrate</name>
    </ligand>
</feature>
<dbReference type="GO" id="GO:0016791">
    <property type="term" value="F:phosphatase activity"/>
    <property type="evidence" value="ECO:0007669"/>
    <property type="project" value="UniProtKB-ARBA"/>
</dbReference>
<comment type="similarity">
    <text evidence="5">Belongs to the glycosyl hydrolase 1 family.</text>
</comment>
<comment type="caution">
    <text evidence="6">The sequence shown here is derived from an EMBL/GenBank/DDBJ whole genome shotgun (WGS) entry which is preliminary data.</text>
</comment>
<dbReference type="GO" id="GO:0005829">
    <property type="term" value="C:cytosol"/>
    <property type="evidence" value="ECO:0007669"/>
    <property type="project" value="TreeGrafter"/>
</dbReference>
<dbReference type="SMART" id="SM00855">
    <property type="entry name" value="PGAM"/>
    <property type="match status" value="1"/>
</dbReference>
<dbReference type="InterPro" id="IPR029033">
    <property type="entry name" value="His_PPase_superfam"/>
</dbReference>
<dbReference type="PANTHER" id="PTHR10353:SF122">
    <property type="entry name" value="6-PHOSPHO-BETA-GLUCOSIDASE ASCB-RELATED"/>
    <property type="match status" value="1"/>
</dbReference>
<reference evidence="6" key="1">
    <citation type="submission" date="2020-08" db="EMBL/GenBank/DDBJ databases">
        <title>Spodoptera exigua strain:BAW_Kor-Di-RS1 Genome sequencing and assembly.</title>
        <authorList>
            <person name="Kim J."/>
            <person name="Nam H.Y."/>
            <person name="Kwon M."/>
            <person name="Choi J.H."/>
            <person name="Cho S.R."/>
            <person name="Kim G.-H."/>
        </authorList>
    </citation>
    <scope>NUCLEOTIDE SEQUENCE</scope>
    <source>
        <strain evidence="6">BAW_Kor-Di-RS1</strain>
        <tissue evidence="6">Whole-body</tissue>
    </source>
</reference>
<proteinExistence type="inferred from homology"/>
<dbReference type="SUPFAM" id="SSF53254">
    <property type="entry name" value="Phosphoglycerate mutase-like"/>
    <property type="match status" value="1"/>
</dbReference>
<feature type="site" description="Transition state stabilizer" evidence="4">
    <location>
        <position position="330"/>
    </location>
</feature>
<feature type="binding site" evidence="3">
    <location>
        <begin position="158"/>
        <end position="165"/>
    </location>
    <ligand>
        <name>substrate</name>
    </ligand>
</feature>
<keyword evidence="7" id="KW-1185">Reference proteome</keyword>
<dbReference type="InterPro" id="IPR001360">
    <property type="entry name" value="Glyco_hydro_1"/>
</dbReference>
<dbReference type="Gene3D" id="3.40.50.1240">
    <property type="entry name" value="Phosphoglycerate mutase-like"/>
    <property type="match status" value="1"/>
</dbReference>
<dbReference type="InterPro" id="IPR013078">
    <property type="entry name" value="His_Pase_superF_clade-1"/>
</dbReference>
<feature type="active site" description="Tele-phosphohistidine intermediate" evidence="2">
    <location>
        <position position="159"/>
    </location>
</feature>
<keyword evidence="1" id="KW-0378">Hydrolase</keyword>
<dbReference type="GO" id="GO:0008422">
    <property type="term" value="F:beta-glucosidase activity"/>
    <property type="evidence" value="ECO:0007669"/>
    <property type="project" value="TreeGrafter"/>
</dbReference>
<dbReference type="Pfam" id="PF00232">
    <property type="entry name" value="Glyco_hydro_1"/>
    <property type="match status" value="1"/>
</dbReference>
<accession>A0A835FZT4</accession>
<sequence>MGFKTYRLSIAWSRIFPLGDETEPNEEGLKFYEDLFKECRKHGIEPLVTITHFDCPMHLVEKYGAWRSQNGLGAVDTPDENGNVIDDYRIEYLAAHIQAMKDAVEQDGVDLLGYTTWGCIDLVSAGTGEMKKRYGFIYVDRDNEGNETPEELTLYIVRHGKTMLNTTDRVQGWSDAVLTKAGEEVVTAAGVGLKDIEFQNAYSSDSGRAIQTANLIVKENEKSSDLQVITDERLREFNFGTYEGDLNHTMWQDIADDQGVTLEEFMKNMTPESFANSVAKLDAKNVEEAKVNWPAEDYETITTRLKAGLDDIVAKEMKNEGSGNVLIASHGLSISALLATLFDDYKIPEGGLKNASVCTVKYKDGKYTLDKVNDLSYVEAGQK</sequence>
<evidence type="ECO:0000256" key="4">
    <source>
        <dbReference type="PIRSR" id="PIRSR613078-3"/>
    </source>
</evidence>
<dbReference type="EMBL" id="JACKWZ010001001">
    <property type="protein sequence ID" value="KAF9404376.1"/>
    <property type="molecule type" value="Genomic_DNA"/>
</dbReference>
<dbReference type="Pfam" id="PF00300">
    <property type="entry name" value="His_Phos_1"/>
    <property type="match status" value="1"/>
</dbReference>
<protein>
    <submittedName>
        <fullName evidence="6">Uncharacterized protein</fullName>
    </submittedName>
</protein>
<dbReference type="CDD" id="cd07067">
    <property type="entry name" value="HP_PGM_like"/>
    <property type="match status" value="1"/>
</dbReference>
<dbReference type="PANTHER" id="PTHR10353">
    <property type="entry name" value="GLYCOSYL HYDROLASE"/>
    <property type="match status" value="1"/>
</dbReference>
<evidence type="ECO:0000256" key="2">
    <source>
        <dbReference type="PIRSR" id="PIRSR613078-1"/>
    </source>
</evidence>
<dbReference type="SUPFAM" id="SSF51445">
    <property type="entry name" value="(Trans)glycosidases"/>
    <property type="match status" value="1"/>
</dbReference>
<evidence type="ECO:0000256" key="1">
    <source>
        <dbReference type="ARBA" id="ARBA00023295"/>
    </source>
</evidence>
<dbReference type="Proteomes" id="UP000648187">
    <property type="component" value="Unassembled WGS sequence"/>
</dbReference>